<dbReference type="Proteomes" id="UP000318478">
    <property type="component" value="Unassembled WGS sequence"/>
</dbReference>
<evidence type="ECO:0000256" key="4">
    <source>
        <dbReference type="SAM" id="Coils"/>
    </source>
</evidence>
<feature type="coiled-coil region" evidence="4">
    <location>
        <begin position="409"/>
        <end position="436"/>
    </location>
</feature>
<keyword evidence="4" id="KW-0175">Coiled coil</keyword>
<evidence type="ECO:0000256" key="3">
    <source>
        <dbReference type="PROSITE-ProRule" id="PRU00289"/>
    </source>
</evidence>
<feature type="transmembrane region" description="Helical" evidence="6">
    <location>
        <begin position="248"/>
        <end position="267"/>
    </location>
</feature>
<organism evidence="8 9">
    <name type="scientific">Posidoniimonas polymericola</name>
    <dbReference type="NCBI Taxonomy" id="2528002"/>
    <lineage>
        <taxon>Bacteria</taxon>
        <taxon>Pseudomonadati</taxon>
        <taxon>Planctomycetota</taxon>
        <taxon>Planctomycetia</taxon>
        <taxon>Pirellulales</taxon>
        <taxon>Lacipirellulaceae</taxon>
        <taxon>Posidoniimonas</taxon>
    </lineage>
</organism>
<dbReference type="InterPro" id="IPR002543">
    <property type="entry name" value="FtsK_dom"/>
</dbReference>
<protein>
    <submittedName>
        <fullName evidence="8">FtsK-like domain-containing protein</fullName>
    </submittedName>
</protein>
<keyword evidence="6" id="KW-1133">Transmembrane helix</keyword>
<feature type="compositionally biased region" description="Polar residues" evidence="5">
    <location>
        <begin position="1342"/>
        <end position="1353"/>
    </location>
</feature>
<evidence type="ECO:0000256" key="5">
    <source>
        <dbReference type="SAM" id="MobiDB-lite"/>
    </source>
</evidence>
<dbReference type="Pfam" id="PF01580">
    <property type="entry name" value="FtsK_SpoIIIE"/>
    <property type="match status" value="1"/>
</dbReference>
<dbReference type="GO" id="GO:0005524">
    <property type="term" value="F:ATP binding"/>
    <property type="evidence" value="ECO:0007669"/>
    <property type="project" value="UniProtKB-UniRule"/>
</dbReference>
<evidence type="ECO:0000256" key="6">
    <source>
        <dbReference type="SAM" id="Phobius"/>
    </source>
</evidence>
<keyword evidence="9" id="KW-1185">Reference proteome</keyword>
<feature type="transmembrane region" description="Helical" evidence="6">
    <location>
        <begin position="276"/>
        <end position="298"/>
    </location>
</feature>
<dbReference type="InterPro" id="IPR027417">
    <property type="entry name" value="P-loop_NTPase"/>
</dbReference>
<evidence type="ECO:0000313" key="9">
    <source>
        <dbReference type="Proteomes" id="UP000318478"/>
    </source>
</evidence>
<dbReference type="EMBL" id="SJPO01000003">
    <property type="protein sequence ID" value="TWT77700.1"/>
    <property type="molecule type" value="Genomic_DNA"/>
</dbReference>
<dbReference type="SUPFAM" id="SSF52540">
    <property type="entry name" value="P-loop containing nucleoside triphosphate hydrolases"/>
    <property type="match status" value="1"/>
</dbReference>
<dbReference type="CDD" id="cd01127">
    <property type="entry name" value="TrwB_TraG_TraD_VirD4"/>
    <property type="match status" value="1"/>
</dbReference>
<feature type="region of interest" description="Disordered" evidence="5">
    <location>
        <begin position="1325"/>
        <end position="1353"/>
    </location>
</feature>
<dbReference type="PANTHER" id="PTHR22683:SF41">
    <property type="entry name" value="DNA TRANSLOCASE FTSK"/>
    <property type="match status" value="1"/>
</dbReference>
<gene>
    <name evidence="8" type="ORF">Pla123a_14960</name>
</gene>
<sequence length="1353" mass="150640">MRDETLTTLLPAPATLAVPGAPLAEPTLSTRRQLELMRTLQRLAKTRHEEELRIAEADTTGLKAARKQRDKTVKQARLEHEQELATAVDLDARQRETDHDDYERVTNALRWEYQKLRTEIEAARKKIKQAAQKKLDEGIWQIRSIYDAQKEQPRERLEEVNRRFAELRKHLDETRQAADEVLTDRWVSVAPTDIDPAAAGEADPAREPTDPSVDQGIESVAADSESARVAAQHLYDGWLSRMFDPGNLLGIELTAFALTMPAVWWLFRTEPLERSLGYGAGAGAAVMAALFALLWFAVKPLARKQTDERYQETAVLLRRAYGEINDSQSLARTRSENHARLLIERRDADLAAIQEQVTRELKAAKAKNDAERARIDEEYPRRLTESRESHEAEVERLDREHTAKVAALLEEREITIRDAEQQCAAEEDRLEQQRTEDYQAMRNAWLDGTAAISSEFAAQREFCEQAFPNWSSADYLAWEKPEDPLLAVPFGEARLDLAAIKHGLSENPDLRPAETQITLPTMVTLTEQPHLLINAEGPARQRAVELLQAMTLRYFTGQPPGKVRLTLLDPVGLGEGLSPFMHLADYEEDLIADRIWSESRDIDAQLQRLTTHMETVIQKYLRSEYDSIHEYNAQAGEVAEPFQVVVVSGFPTNFSDSAARRLVSIATGGPRCGVYVLGVIDSKQRMPTDFNMEDLTSQAVNLSWDDQQQRFVWRYPAFERLPITTAKPPQPERMVEVVRQAGAAAKDAVRVEVPFEVVAPHDGYWRESCSHELRVPVGRAGANRLQDVRLGKGTSQHLLVAGKTGSGKSTFLHALITSAALHFSPDEVEFYLVDFKKGVEFKSYANNRLPHARVVAIESEREFGLSVLERLDRELTRRGELYRDSGAQNLADFRAGHPDTPMPRILLVIDEFQELFVEDDRLAQEASLLMDRLVRQGRAFGVHVVLGTQTLAGAYSIARSTLGQIAVRIALECSESDAHLILADERNQAARFLSRPGEAIYNDQNGLASANEPFQVVWLPDAERAERLRVLNEHREAVEEPAGEMIVFEGNAPADPLNNRDLVALVDRRKSGEPAPEAAQPEVTQPATTYQLPPAAYLGAAVAIKPPTQAELGRHAGANLLVVGPQEEGALGVLTTAVASLWASAPGARFVVLDGSRPGDISLGVWPRVADSLADSDQGPVEVLTPQTAAAGVADLAVEVARREEQPESADPPVYLVVWSGGRFRDLRKSEDDFSFSMSDDKPKSADKHLTEILKNGPSVGVHALIWCDGYNQVARMFDRVTMREFGLRVAFQMSAADSSNLLDSPAASTLRQHRALFYTDETGESEKFRPYGPPSDAWLNSLATGSARQGVE</sequence>
<reference evidence="8 9" key="1">
    <citation type="submission" date="2019-02" db="EMBL/GenBank/DDBJ databases">
        <title>Deep-cultivation of Planctomycetes and their phenomic and genomic characterization uncovers novel biology.</title>
        <authorList>
            <person name="Wiegand S."/>
            <person name="Jogler M."/>
            <person name="Boedeker C."/>
            <person name="Pinto D."/>
            <person name="Vollmers J."/>
            <person name="Rivas-Marin E."/>
            <person name="Kohn T."/>
            <person name="Peeters S.H."/>
            <person name="Heuer A."/>
            <person name="Rast P."/>
            <person name="Oberbeckmann S."/>
            <person name="Bunk B."/>
            <person name="Jeske O."/>
            <person name="Meyerdierks A."/>
            <person name="Storesund J.E."/>
            <person name="Kallscheuer N."/>
            <person name="Luecker S."/>
            <person name="Lage O.M."/>
            <person name="Pohl T."/>
            <person name="Merkel B.J."/>
            <person name="Hornburger P."/>
            <person name="Mueller R.-W."/>
            <person name="Bruemmer F."/>
            <person name="Labrenz M."/>
            <person name="Spormann A.M."/>
            <person name="Op Den Camp H."/>
            <person name="Overmann J."/>
            <person name="Amann R."/>
            <person name="Jetten M.S.M."/>
            <person name="Mascher T."/>
            <person name="Medema M.H."/>
            <person name="Devos D.P."/>
            <person name="Kaster A.-K."/>
            <person name="Ovreas L."/>
            <person name="Rohde M."/>
            <person name="Galperin M.Y."/>
            <person name="Jogler C."/>
        </authorList>
    </citation>
    <scope>NUCLEOTIDE SEQUENCE [LARGE SCALE GENOMIC DNA]</scope>
    <source>
        <strain evidence="8 9">Pla123a</strain>
    </source>
</reference>
<dbReference type="InterPro" id="IPR003593">
    <property type="entry name" value="AAA+_ATPase"/>
</dbReference>
<comment type="caution">
    <text evidence="8">The sequence shown here is derived from an EMBL/GenBank/DDBJ whole genome shotgun (WGS) entry which is preliminary data.</text>
</comment>
<dbReference type="GO" id="GO:0003677">
    <property type="term" value="F:DNA binding"/>
    <property type="evidence" value="ECO:0007669"/>
    <property type="project" value="InterPro"/>
</dbReference>
<dbReference type="InterPro" id="IPR050206">
    <property type="entry name" value="FtsK/SpoIIIE/SftA"/>
</dbReference>
<accession>A0A5C5YSG6</accession>
<keyword evidence="6" id="KW-0812">Transmembrane</keyword>
<feature type="binding site" evidence="3">
    <location>
        <begin position="802"/>
        <end position="809"/>
    </location>
    <ligand>
        <name>ATP</name>
        <dbReference type="ChEBI" id="CHEBI:30616"/>
    </ligand>
</feature>
<dbReference type="Gene3D" id="3.40.50.300">
    <property type="entry name" value="P-loop containing nucleotide triphosphate hydrolases"/>
    <property type="match status" value="3"/>
</dbReference>
<evidence type="ECO:0000259" key="7">
    <source>
        <dbReference type="PROSITE" id="PS50901"/>
    </source>
</evidence>
<feature type="coiled-coil region" evidence="4">
    <location>
        <begin position="106"/>
        <end position="133"/>
    </location>
</feature>
<evidence type="ECO:0000256" key="2">
    <source>
        <dbReference type="ARBA" id="ARBA00022840"/>
    </source>
</evidence>
<dbReference type="SMART" id="SM00382">
    <property type="entry name" value="AAA"/>
    <property type="match status" value="1"/>
</dbReference>
<keyword evidence="6" id="KW-0472">Membrane</keyword>
<proteinExistence type="predicted"/>
<name>A0A5C5YSG6_9BACT</name>
<feature type="domain" description="FtsK" evidence="7">
    <location>
        <begin position="785"/>
        <end position="980"/>
    </location>
</feature>
<dbReference type="PROSITE" id="PS50901">
    <property type="entry name" value="FTSK"/>
    <property type="match status" value="1"/>
</dbReference>
<keyword evidence="1 3" id="KW-0547">Nucleotide-binding</keyword>
<evidence type="ECO:0000313" key="8">
    <source>
        <dbReference type="EMBL" id="TWT77700.1"/>
    </source>
</evidence>
<dbReference type="PANTHER" id="PTHR22683">
    <property type="entry name" value="SPORULATION PROTEIN RELATED"/>
    <property type="match status" value="1"/>
</dbReference>
<evidence type="ECO:0000256" key="1">
    <source>
        <dbReference type="ARBA" id="ARBA00022741"/>
    </source>
</evidence>
<keyword evidence="2 3" id="KW-0067">ATP-binding</keyword>